<protein>
    <submittedName>
        <fullName evidence="2">Formylglycine-generating enzyme family protein</fullName>
    </submittedName>
</protein>
<dbReference type="SUPFAM" id="SSF56436">
    <property type="entry name" value="C-type lectin-like"/>
    <property type="match status" value="1"/>
</dbReference>
<dbReference type="InterPro" id="IPR042095">
    <property type="entry name" value="SUMF_sf"/>
</dbReference>
<dbReference type="EMBL" id="CP060201">
    <property type="protein sequence ID" value="QNH76716.1"/>
    <property type="molecule type" value="Genomic_DNA"/>
</dbReference>
<dbReference type="PANTHER" id="PTHR23150:SF19">
    <property type="entry name" value="FORMYLGLYCINE-GENERATING ENZYME"/>
    <property type="match status" value="1"/>
</dbReference>
<name>A0A7G8YM18_9PSED</name>
<evidence type="ECO:0000313" key="3">
    <source>
        <dbReference type="Proteomes" id="UP000515277"/>
    </source>
</evidence>
<evidence type="ECO:0000259" key="1">
    <source>
        <dbReference type="Pfam" id="PF03781"/>
    </source>
</evidence>
<dbReference type="Proteomes" id="UP000515277">
    <property type="component" value="Chromosome"/>
</dbReference>
<dbReference type="InterPro" id="IPR016187">
    <property type="entry name" value="CTDL_fold"/>
</dbReference>
<sequence>MFIDVEEPRLSVQHLDGSMLTLPAGQITQRDDRKKSQWSSDIEGFQLCRFPTTQALYLEVMQASPAHFEHQDAPVECVSWLDAVEFCNRLSRLLDLEPVYDIHLADEYVHWDRQRCGFRLPTDAEWEYACRAGDGPVQYGDLDEIAWYAQNAGERTHPVGLKAPNGFGLHDMLGNVWEWCWDQYDPQVYGSYRVFRGGGWSDQSRGCLASNRRRSHPTFRIEDLGFRLARSLAQPTQA</sequence>
<accession>A0A7G8YM18</accession>
<proteinExistence type="predicted"/>
<gene>
    <name evidence="2" type="ORF">GGI48_26125</name>
</gene>
<dbReference type="Gene3D" id="3.90.1580.10">
    <property type="entry name" value="paralog of FGE (formylglycine-generating enzyme)"/>
    <property type="match status" value="1"/>
</dbReference>
<reference evidence="3" key="1">
    <citation type="journal article" date="2020" name="Microbiol. Resour. Announc.">
        <title>Complete genome sequences of four natural Pseudomonas isolates that catabolize a wide range of aromatic compounds relevant to lignin valorization.</title>
        <authorList>
            <person name="Hatmaker E.A."/>
            <person name="Presley G."/>
            <person name="Cannon O."/>
            <person name="Guss A.M."/>
            <person name="Elkins J.G."/>
        </authorList>
    </citation>
    <scope>NUCLEOTIDE SEQUENCE [LARGE SCALE GENOMIC DNA]</scope>
    <source>
        <strain evidence="3">H1F5C</strain>
    </source>
</reference>
<organism evidence="2 3">
    <name type="scientific">Pseudomonas protegens</name>
    <dbReference type="NCBI Taxonomy" id="380021"/>
    <lineage>
        <taxon>Bacteria</taxon>
        <taxon>Pseudomonadati</taxon>
        <taxon>Pseudomonadota</taxon>
        <taxon>Gammaproteobacteria</taxon>
        <taxon>Pseudomonadales</taxon>
        <taxon>Pseudomonadaceae</taxon>
        <taxon>Pseudomonas</taxon>
    </lineage>
</organism>
<dbReference type="InterPro" id="IPR005532">
    <property type="entry name" value="SUMF_dom"/>
</dbReference>
<dbReference type="InterPro" id="IPR051043">
    <property type="entry name" value="Sulfatase_Mod_Factor_Kinase"/>
</dbReference>
<dbReference type="AlphaFoldDB" id="A0A7G8YM18"/>
<dbReference type="GO" id="GO:0120147">
    <property type="term" value="F:formylglycine-generating oxidase activity"/>
    <property type="evidence" value="ECO:0007669"/>
    <property type="project" value="TreeGrafter"/>
</dbReference>
<feature type="domain" description="Sulfatase-modifying factor enzyme-like" evidence="1">
    <location>
        <begin position="20"/>
        <end position="230"/>
    </location>
</feature>
<dbReference type="RefSeq" id="WP_179600727.1">
    <property type="nucleotide sequence ID" value="NZ_CP060201.1"/>
</dbReference>
<dbReference type="PANTHER" id="PTHR23150">
    <property type="entry name" value="SULFATASE MODIFYING FACTOR 1, 2"/>
    <property type="match status" value="1"/>
</dbReference>
<evidence type="ECO:0000313" key="2">
    <source>
        <dbReference type="EMBL" id="QNH76716.1"/>
    </source>
</evidence>
<dbReference type="Pfam" id="PF03781">
    <property type="entry name" value="FGE-sulfatase"/>
    <property type="match status" value="1"/>
</dbReference>